<organism evidence="1 2">
    <name type="scientific">Candidatus Pedobacter colombiensis</name>
    <dbReference type="NCBI Taxonomy" id="3121371"/>
    <lineage>
        <taxon>Bacteria</taxon>
        <taxon>Pseudomonadati</taxon>
        <taxon>Bacteroidota</taxon>
        <taxon>Sphingobacteriia</taxon>
        <taxon>Sphingobacteriales</taxon>
        <taxon>Sphingobacteriaceae</taxon>
        <taxon>Pedobacter</taxon>
    </lineage>
</organism>
<dbReference type="AlphaFoldDB" id="A0AAJ5W8F8"/>
<proteinExistence type="predicted"/>
<name>A0AAJ5W8F8_9SPHI</name>
<dbReference type="EMBL" id="CP119313">
    <property type="protein sequence ID" value="WEK20558.1"/>
    <property type="molecule type" value="Genomic_DNA"/>
</dbReference>
<dbReference type="Proteomes" id="UP001214530">
    <property type="component" value="Chromosome"/>
</dbReference>
<evidence type="ECO:0008006" key="3">
    <source>
        <dbReference type="Google" id="ProtNLM"/>
    </source>
</evidence>
<evidence type="ECO:0000313" key="1">
    <source>
        <dbReference type="EMBL" id="WEK20558.1"/>
    </source>
</evidence>
<evidence type="ECO:0000313" key="2">
    <source>
        <dbReference type="Proteomes" id="UP001214530"/>
    </source>
</evidence>
<accession>A0AAJ5W8F8</accession>
<gene>
    <name evidence="1" type="ORF">P0Y49_05330</name>
</gene>
<dbReference type="PROSITE" id="PS51257">
    <property type="entry name" value="PROKAR_LIPOPROTEIN"/>
    <property type="match status" value="1"/>
</dbReference>
<reference evidence="1" key="1">
    <citation type="submission" date="2023-03" db="EMBL/GenBank/DDBJ databases">
        <title>Andean soil-derived lignocellulolytic bacterial consortium as a source of novel taxa and putative plastic-active enzymes.</title>
        <authorList>
            <person name="Diaz-Garcia L."/>
            <person name="Chuvochina M."/>
            <person name="Feuerriegel G."/>
            <person name="Bunk B."/>
            <person name="Sproer C."/>
            <person name="Streit W.R."/>
            <person name="Rodriguez L.M."/>
            <person name="Overmann J."/>
            <person name="Jimenez D.J."/>
        </authorList>
    </citation>
    <scope>NUCLEOTIDE SEQUENCE</scope>
    <source>
        <strain evidence="1">MAG 3858</strain>
    </source>
</reference>
<sequence length="269" mass="31039">MSNLKHYRFVPLIALLLVLACKKNRTSKIEIPEPEPPHVTKTLIPIKFEATGLTINLKYKENTPLLTEISDAAGAKTLFTYTSDQYLSKIEKYNNGKLFYVGYYQKKDDEKMISKVVLFNYDDLKNNYTPKGFYTLTYNLLQQLSTIQYYNNANNLIDTRSQFYTTAKNLSEVDMIDNSGSINVNTYTFDQKKGIASNMDHAQLFALESEHWFLICSGNNLLSYRNQKSPLENTDFSYEYNGDGYPSKMTITKNKNTQQIKITYKSIEP</sequence>
<protein>
    <recommendedName>
        <fullName evidence="3">YD repeat-containing protein</fullName>
    </recommendedName>
</protein>